<dbReference type="PANTHER" id="PTHR30164">
    <property type="entry name" value="MTFA PEPTIDASE"/>
    <property type="match status" value="1"/>
</dbReference>
<dbReference type="InterPro" id="IPR010384">
    <property type="entry name" value="MtfA_fam"/>
</dbReference>
<accession>A0A067A193</accession>
<dbReference type="GO" id="GO:0005829">
    <property type="term" value="C:cytosol"/>
    <property type="evidence" value="ECO:0007669"/>
    <property type="project" value="TreeGrafter"/>
</dbReference>
<evidence type="ECO:0000313" key="1">
    <source>
        <dbReference type="EMBL" id="KDN96386.1"/>
    </source>
</evidence>
<dbReference type="CDD" id="cd20169">
    <property type="entry name" value="Peptidase_M90_mtfA"/>
    <property type="match status" value="1"/>
</dbReference>
<evidence type="ECO:0000313" key="2">
    <source>
        <dbReference type="Proteomes" id="UP000027341"/>
    </source>
</evidence>
<evidence type="ECO:0008006" key="3">
    <source>
        <dbReference type="Google" id="ProtNLM"/>
    </source>
</evidence>
<dbReference type="EMBL" id="JMIU01000001">
    <property type="protein sequence ID" value="KDN96386.1"/>
    <property type="molecule type" value="Genomic_DNA"/>
</dbReference>
<comment type="caution">
    <text evidence="1">The sequence shown here is derived from an EMBL/GenBank/DDBJ whole genome shotgun (WGS) entry which is preliminary data.</text>
</comment>
<dbReference type="GO" id="GO:0008237">
    <property type="term" value="F:metallopeptidase activity"/>
    <property type="evidence" value="ECO:0007669"/>
    <property type="project" value="InterPro"/>
</dbReference>
<name>A0A067A193_HYDMR</name>
<proteinExistence type="predicted"/>
<protein>
    <recommendedName>
        <fullName evidence="3">Zinc-dependent peptidase</fullName>
    </recommendedName>
</protein>
<dbReference type="InterPro" id="IPR042252">
    <property type="entry name" value="MtfA_N"/>
</dbReference>
<dbReference type="AlphaFoldDB" id="A0A067A193"/>
<dbReference type="Pfam" id="PF06167">
    <property type="entry name" value="Peptidase_M90"/>
    <property type="match status" value="1"/>
</dbReference>
<dbReference type="STRING" id="28885.EI16_08935"/>
<dbReference type="Proteomes" id="UP000027341">
    <property type="component" value="Unassembled WGS sequence"/>
</dbReference>
<organism evidence="1 2">
    <name type="scientific">Hydrogenovibrio marinus</name>
    <dbReference type="NCBI Taxonomy" id="28885"/>
    <lineage>
        <taxon>Bacteria</taxon>
        <taxon>Pseudomonadati</taxon>
        <taxon>Pseudomonadota</taxon>
        <taxon>Gammaproteobacteria</taxon>
        <taxon>Thiotrichales</taxon>
        <taxon>Piscirickettsiaceae</taxon>
        <taxon>Hydrogenovibrio</taxon>
    </lineage>
</organism>
<reference evidence="1 2" key="1">
    <citation type="submission" date="2014-04" db="EMBL/GenBank/DDBJ databases">
        <title>Draft genome sequence of Hydrogenovibrio marinus MH-110, a model organism for aerobic H2 metabolism.</title>
        <authorList>
            <person name="Cha H.J."/>
            <person name="Jo B.H."/>
            <person name="Hwang B.H."/>
        </authorList>
    </citation>
    <scope>NUCLEOTIDE SEQUENCE [LARGE SCALE GENOMIC DNA]</scope>
    <source>
        <strain evidence="1 2">MH-110</strain>
    </source>
</reference>
<dbReference type="InterPro" id="IPR024079">
    <property type="entry name" value="MetalloPept_cat_dom_sf"/>
</dbReference>
<dbReference type="Gene3D" id="1.10.472.150">
    <property type="entry name" value="Glucose-regulated metallo-peptidase M90, N-terminal domain"/>
    <property type="match status" value="1"/>
</dbReference>
<dbReference type="SUPFAM" id="SSF55486">
    <property type="entry name" value="Metalloproteases ('zincins'), catalytic domain"/>
    <property type="match status" value="1"/>
</dbReference>
<keyword evidence="2" id="KW-1185">Reference proteome</keyword>
<gene>
    <name evidence="1" type="ORF">EI16_08935</name>
</gene>
<sequence>MAWLQKVKRAYIRHGLQNYKIPAALWQEIESEMPLLARYTPHQKIQLRILASRILRKKRISAVKGFQVTDHMRIIIATQTAIMLFGLMDAEQDLSFDWVGNWHEIIVYPYAYRAHHNQVQPILGGLLGVETPTDVIEAGKTFYQGPVIINWNSDAPHPLRPQANQVLLHELAHKMDMLNGDINGYPPLHHNMNSKDWYEAFETAYNLLNRQISKRRKPAINPYAATNPAEFFAVCTEYFFEAPEHLNKVFPAVYRQLSLFYNQDFLRAV</sequence>
<dbReference type="Gene3D" id="3.40.390.10">
    <property type="entry name" value="Collagenase (Catalytic Domain)"/>
    <property type="match status" value="1"/>
</dbReference>
<dbReference type="PANTHER" id="PTHR30164:SF2">
    <property type="entry name" value="PROTEIN MTFA"/>
    <property type="match status" value="1"/>
</dbReference>
<dbReference type="RefSeq" id="WP_051623122.1">
    <property type="nucleotide sequence ID" value="NZ_AP020335.1"/>
</dbReference>
<dbReference type="GO" id="GO:0004177">
    <property type="term" value="F:aminopeptidase activity"/>
    <property type="evidence" value="ECO:0007669"/>
    <property type="project" value="TreeGrafter"/>
</dbReference>